<keyword evidence="2" id="KW-1185">Reference proteome</keyword>
<protein>
    <recommendedName>
        <fullName evidence="3">Prophage minor tail protein Z (GPZ)</fullName>
    </recommendedName>
</protein>
<name>A0A5S9P131_9HYPH</name>
<accession>A0A5S9P131</accession>
<evidence type="ECO:0000313" key="1">
    <source>
        <dbReference type="EMBL" id="CAA0096845.1"/>
    </source>
</evidence>
<dbReference type="RefSeq" id="WP_159601709.1">
    <property type="nucleotide sequence ID" value="NZ_CACSAS010000001.1"/>
</dbReference>
<dbReference type="EMBL" id="CACSAS010000001">
    <property type="protein sequence ID" value="CAA0096845.1"/>
    <property type="molecule type" value="Genomic_DNA"/>
</dbReference>
<gene>
    <name evidence="1" type="ORF">STARVERO_02067</name>
</gene>
<dbReference type="Proteomes" id="UP000433050">
    <property type="component" value="Unassembled WGS sequence"/>
</dbReference>
<proteinExistence type="predicted"/>
<sequence length="175" mass="19805">MQIIITPQDKILARFGNRLAMLGAKEAHAVMKSALWRGGNEARTQIKRTLTKQTGIKYGLIDKAIETKFREKPGLLYALEATGDETNLNLFGAVQRKKGVSARPWGVRRVFKGSFFVRGRVYHRLTPKRGPIKPLYGPNIAREMVKDETKALWETAVPPAIMKRVEHEIARRLKG</sequence>
<dbReference type="AlphaFoldDB" id="A0A5S9P131"/>
<evidence type="ECO:0008006" key="3">
    <source>
        <dbReference type="Google" id="ProtNLM"/>
    </source>
</evidence>
<reference evidence="1 2" key="1">
    <citation type="submission" date="2019-12" db="EMBL/GenBank/DDBJ databases">
        <authorList>
            <person name="Reyes-Prieto M."/>
        </authorList>
    </citation>
    <scope>NUCLEOTIDE SEQUENCE [LARGE SCALE GENOMIC DNA]</scope>
    <source>
        <strain evidence="1">HF14-78462</strain>
    </source>
</reference>
<organism evidence="1 2">
    <name type="scientific">Starkeya nomas</name>
    <dbReference type="NCBI Taxonomy" id="2666134"/>
    <lineage>
        <taxon>Bacteria</taxon>
        <taxon>Pseudomonadati</taxon>
        <taxon>Pseudomonadota</taxon>
        <taxon>Alphaproteobacteria</taxon>
        <taxon>Hyphomicrobiales</taxon>
        <taxon>Xanthobacteraceae</taxon>
        <taxon>Starkeya</taxon>
    </lineage>
</organism>
<evidence type="ECO:0000313" key="2">
    <source>
        <dbReference type="Proteomes" id="UP000433050"/>
    </source>
</evidence>